<dbReference type="GO" id="GO:0007339">
    <property type="term" value="P:binding of sperm to zona pellucida"/>
    <property type="evidence" value="ECO:0007669"/>
    <property type="project" value="TreeGrafter"/>
</dbReference>
<dbReference type="SUPFAM" id="SSF57552">
    <property type="entry name" value="Blood coagulation inhibitor (disintegrin)"/>
    <property type="match status" value="1"/>
</dbReference>
<feature type="domain" description="Peptidase M12B" evidence="8">
    <location>
        <begin position="186"/>
        <end position="383"/>
    </location>
</feature>
<proteinExistence type="predicted"/>
<dbReference type="Pfam" id="PF01421">
    <property type="entry name" value="Reprolysin"/>
    <property type="match status" value="1"/>
</dbReference>
<feature type="signal peptide" evidence="6">
    <location>
        <begin position="1"/>
        <end position="17"/>
    </location>
</feature>
<accession>A0A8C9DGW0</accession>
<dbReference type="InterPro" id="IPR034027">
    <property type="entry name" value="Reprolysin_adamalysin"/>
</dbReference>
<dbReference type="CDD" id="cd04269">
    <property type="entry name" value="ZnMc_adamalysin_II_like"/>
    <property type="match status" value="1"/>
</dbReference>
<evidence type="ECO:0000313" key="10">
    <source>
        <dbReference type="Proteomes" id="UP000694414"/>
    </source>
</evidence>
<keyword evidence="5" id="KW-0812">Transmembrane</keyword>
<evidence type="ECO:0000256" key="1">
    <source>
        <dbReference type="ARBA" id="ARBA00004479"/>
    </source>
</evidence>
<protein>
    <submittedName>
        <fullName evidence="9">Uncharacterized protein</fullName>
    </submittedName>
</protein>
<organism evidence="9 10">
    <name type="scientific">Prolemur simus</name>
    <name type="common">Greater bamboo lemur</name>
    <name type="synonym">Hapalemur simus</name>
    <dbReference type="NCBI Taxonomy" id="1328070"/>
    <lineage>
        <taxon>Eukaryota</taxon>
        <taxon>Metazoa</taxon>
        <taxon>Chordata</taxon>
        <taxon>Craniata</taxon>
        <taxon>Vertebrata</taxon>
        <taxon>Euteleostomi</taxon>
        <taxon>Mammalia</taxon>
        <taxon>Eutheria</taxon>
        <taxon>Euarchontoglires</taxon>
        <taxon>Primates</taxon>
        <taxon>Strepsirrhini</taxon>
        <taxon>Lemuriformes</taxon>
        <taxon>Lemuridae</taxon>
        <taxon>Prolemur</taxon>
    </lineage>
</organism>
<dbReference type="InterPro" id="IPR001590">
    <property type="entry name" value="Peptidase_M12B"/>
</dbReference>
<keyword evidence="10" id="KW-1185">Reference proteome</keyword>
<name>A0A8C9DGW0_PROSS</name>
<feature type="domain" description="Disintegrin" evidence="7">
    <location>
        <begin position="393"/>
        <end position="481"/>
    </location>
</feature>
<dbReference type="GO" id="GO:0005886">
    <property type="term" value="C:plasma membrane"/>
    <property type="evidence" value="ECO:0007669"/>
    <property type="project" value="TreeGrafter"/>
</dbReference>
<dbReference type="InterPro" id="IPR001762">
    <property type="entry name" value="Disintegrin_dom"/>
</dbReference>
<dbReference type="Pfam" id="PF08516">
    <property type="entry name" value="ADAM_CR"/>
    <property type="match status" value="1"/>
</dbReference>
<evidence type="ECO:0000256" key="6">
    <source>
        <dbReference type="SAM" id="SignalP"/>
    </source>
</evidence>
<evidence type="ECO:0000259" key="8">
    <source>
        <dbReference type="PROSITE" id="PS50215"/>
    </source>
</evidence>
<dbReference type="GeneTree" id="ENSGT00940000162466"/>
<evidence type="ECO:0000259" key="7">
    <source>
        <dbReference type="PROSITE" id="PS50214"/>
    </source>
</evidence>
<keyword evidence="5" id="KW-1133">Transmembrane helix</keyword>
<dbReference type="SMART" id="SM00608">
    <property type="entry name" value="ACR"/>
    <property type="match status" value="1"/>
</dbReference>
<dbReference type="InterPro" id="IPR002870">
    <property type="entry name" value="Peptidase_M12B_N"/>
</dbReference>
<dbReference type="InterPro" id="IPR036436">
    <property type="entry name" value="Disintegrin_dom_sf"/>
</dbReference>
<dbReference type="SMART" id="SM00050">
    <property type="entry name" value="DISIN"/>
    <property type="match status" value="1"/>
</dbReference>
<dbReference type="Pfam" id="PF00200">
    <property type="entry name" value="Disintegrin"/>
    <property type="match status" value="1"/>
</dbReference>
<evidence type="ECO:0000256" key="5">
    <source>
        <dbReference type="SAM" id="Phobius"/>
    </source>
</evidence>
<dbReference type="PANTHER" id="PTHR11905">
    <property type="entry name" value="ADAM A DISINTEGRIN AND METALLOPROTEASE DOMAIN"/>
    <property type="match status" value="1"/>
</dbReference>
<keyword evidence="5" id="KW-0472">Membrane</keyword>
<sequence length="725" mass="81386">MLSLLLVLAGLGRLTSGQHSETQFLQITVPRKIQTNTRDGDVSETHITYLIKIEGKTYTFHLEKQSFLHPRFLVYLYNKSGAMYPDSSFTKDHCFYQGYAEEIPKSVATLSTCSGLRGMLQLKNISYGIEPLESSPTYTHILYQIKANTVDDSSFQEKYSVTQYLDEPYRILVNSEKTSSDALLKRTLKVRIIMDKSMYDYMGSEVAVAVEKVTQIFGFINTMFSQLKMSIMLSSLEVWSDQSKISTSGDADELLQRFLSWKQKFSFQSSHDMAYLLIYRDHLTHVGATYHGMACDPKFAAGVVLYSKKITLEAFSVVMGQLLGISLGLTYDNIYNCYCQGATCIMSPEAILLQGVKLFSSCSMDEFKQIILQPELECLQNKTISRVISPKQDAVCGNSILEAGEQCDCGTDTCTHKKCCNPKDCSLLGAAECGSGVCCDVNTCMIFERGRLCRKSKDMCDLPEYCNGLSEFCVPDRQAADWEPCNNKTTYCYKGVCQDPDIQCIQLFGKFAKGGPSLCLQEVNIHGDKFGNCAGHCNYRHTHCGKMVCHWTRSELVSIFDHDVQYTFIGGFVCLSAALTNSSRKDETYHEVWRIKYPNCSMLLPPCRYIMLELNLLFGCQVCNDLYNCHCDVGYSPPACDPSPGSQGGSSDDGFWPMPLFVKRPISPKKNGLLISFYIFLPFLILTAIVSLKWKTMKGFWHKAETASIVSFSEVSSSNSRPSQR</sequence>
<evidence type="ECO:0000256" key="4">
    <source>
        <dbReference type="PROSITE-ProRule" id="PRU00276"/>
    </source>
</evidence>
<comment type="caution">
    <text evidence="4">Lacks conserved residue(s) required for the propagation of feature annotation.</text>
</comment>
<feature type="disulfide bond" evidence="4">
    <location>
        <begin position="339"/>
        <end position="344"/>
    </location>
</feature>
<dbReference type="InterPro" id="IPR006586">
    <property type="entry name" value="ADAM_Cys-rich"/>
</dbReference>
<dbReference type="GO" id="GO:0006508">
    <property type="term" value="P:proteolysis"/>
    <property type="evidence" value="ECO:0007669"/>
    <property type="project" value="InterPro"/>
</dbReference>
<dbReference type="SUPFAM" id="SSF55486">
    <property type="entry name" value="Metalloproteases ('zincins'), catalytic domain"/>
    <property type="match status" value="1"/>
</dbReference>
<dbReference type="GO" id="GO:0004222">
    <property type="term" value="F:metalloendopeptidase activity"/>
    <property type="evidence" value="ECO:0007669"/>
    <property type="project" value="InterPro"/>
</dbReference>
<feature type="disulfide bond" evidence="3">
    <location>
        <begin position="453"/>
        <end position="473"/>
    </location>
</feature>
<feature type="transmembrane region" description="Helical" evidence="5">
    <location>
        <begin position="673"/>
        <end position="692"/>
    </location>
</feature>
<dbReference type="Pfam" id="PF01562">
    <property type="entry name" value="Pep_M12B_propep"/>
    <property type="match status" value="1"/>
</dbReference>
<dbReference type="Gene3D" id="4.10.70.10">
    <property type="entry name" value="Disintegrin domain"/>
    <property type="match status" value="1"/>
</dbReference>
<comment type="subcellular location">
    <subcellularLocation>
        <location evidence="1">Membrane</location>
        <topology evidence="1">Single-pass type I membrane protein</topology>
    </subcellularLocation>
</comment>
<dbReference type="InterPro" id="IPR024079">
    <property type="entry name" value="MetalloPept_cat_dom_sf"/>
</dbReference>
<evidence type="ECO:0000256" key="2">
    <source>
        <dbReference type="ARBA" id="ARBA00023157"/>
    </source>
</evidence>
<dbReference type="GO" id="GO:0007155">
    <property type="term" value="P:cell adhesion"/>
    <property type="evidence" value="ECO:0007669"/>
    <property type="project" value="TreeGrafter"/>
</dbReference>
<dbReference type="GO" id="GO:0008584">
    <property type="term" value="P:male gonad development"/>
    <property type="evidence" value="ECO:0007669"/>
    <property type="project" value="TreeGrafter"/>
</dbReference>
<dbReference type="PROSITE" id="PS50214">
    <property type="entry name" value="DISINTEGRIN_2"/>
    <property type="match status" value="1"/>
</dbReference>
<reference evidence="9" key="2">
    <citation type="submission" date="2025-09" db="UniProtKB">
        <authorList>
            <consortium name="Ensembl"/>
        </authorList>
    </citation>
    <scope>IDENTIFICATION</scope>
</reference>
<dbReference type="Proteomes" id="UP000694414">
    <property type="component" value="Unplaced"/>
</dbReference>
<dbReference type="Gene3D" id="3.40.390.10">
    <property type="entry name" value="Collagenase (Catalytic Domain)"/>
    <property type="match status" value="1"/>
</dbReference>
<feature type="chain" id="PRO_5034290988" evidence="6">
    <location>
        <begin position="18"/>
        <end position="725"/>
    </location>
</feature>
<dbReference type="PANTHER" id="PTHR11905:SF26">
    <property type="entry name" value="A DISINTEGRIN AND METALLOPEPTIDASE DOMAIN 3"/>
    <property type="match status" value="1"/>
</dbReference>
<evidence type="ECO:0000313" key="9">
    <source>
        <dbReference type="Ensembl" id="ENSPSMP00000008670.1"/>
    </source>
</evidence>
<dbReference type="AlphaFoldDB" id="A0A8C9DGW0"/>
<dbReference type="Ensembl" id="ENSPSMT00000010194.1">
    <property type="protein sequence ID" value="ENSPSMP00000008670.1"/>
    <property type="gene ID" value="ENSPSMG00000006375.1"/>
</dbReference>
<evidence type="ECO:0000256" key="3">
    <source>
        <dbReference type="PROSITE-ProRule" id="PRU00068"/>
    </source>
</evidence>
<reference evidence="9" key="1">
    <citation type="submission" date="2025-08" db="UniProtKB">
        <authorList>
            <consortium name="Ensembl"/>
        </authorList>
    </citation>
    <scope>IDENTIFICATION</scope>
</reference>
<keyword evidence="6" id="KW-0732">Signal</keyword>
<dbReference type="PROSITE" id="PS50215">
    <property type="entry name" value="ADAM_MEPRO"/>
    <property type="match status" value="1"/>
</dbReference>
<keyword evidence="2 4" id="KW-1015">Disulfide bond</keyword>